<evidence type="ECO:0000256" key="4">
    <source>
        <dbReference type="ARBA" id="ARBA00023242"/>
    </source>
</evidence>
<dbReference type="SUPFAM" id="SSF47459">
    <property type="entry name" value="HLH, helix-loop-helix DNA-binding domain"/>
    <property type="match status" value="1"/>
</dbReference>
<dbReference type="GO" id="GO:0000981">
    <property type="term" value="F:DNA-binding transcription factor activity, RNA polymerase II-specific"/>
    <property type="evidence" value="ECO:0007669"/>
    <property type="project" value="TreeGrafter"/>
</dbReference>
<organism evidence="7 8">
    <name type="scientific">Actinidia rufa</name>
    <dbReference type="NCBI Taxonomy" id="165716"/>
    <lineage>
        <taxon>Eukaryota</taxon>
        <taxon>Viridiplantae</taxon>
        <taxon>Streptophyta</taxon>
        <taxon>Embryophyta</taxon>
        <taxon>Tracheophyta</taxon>
        <taxon>Spermatophyta</taxon>
        <taxon>Magnoliopsida</taxon>
        <taxon>eudicotyledons</taxon>
        <taxon>Gunneridae</taxon>
        <taxon>Pentapetalae</taxon>
        <taxon>asterids</taxon>
        <taxon>Ericales</taxon>
        <taxon>Actinidiaceae</taxon>
        <taxon>Actinidia</taxon>
    </lineage>
</organism>
<evidence type="ECO:0000259" key="6">
    <source>
        <dbReference type="PROSITE" id="PS50888"/>
    </source>
</evidence>
<keyword evidence="2" id="KW-0805">Transcription regulation</keyword>
<sequence>MKDLCSKLHSLVPHHHTSREAMSLADHLGEASNYIKNLEKHLEKMRQKKDRLTGIAKQNIASMSCAANVGLRPPQIEVHEMGSAVEVVLVTGLNYKFMFKETIRLLHEEGAEIVNAGFSVVDDTVFHTIHSKVGESELGSGAARISERLKKFAHDAS</sequence>
<evidence type="ECO:0000256" key="3">
    <source>
        <dbReference type="ARBA" id="ARBA00023163"/>
    </source>
</evidence>
<dbReference type="InterPro" id="IPR036638">
    <property type="entry name" value="HLH_DNA-bd_sf"/>
</dbReference>
<dbReference type="InterPro" id="IPR015660">
    <property type="entry name" value="MASH1/Ascl1a-like"/>
</dbReference>
<proteinExistence type="predicted"/>
<dbReference type="GO" id="GO:0000977">
    <property type="term" value="F:RNA polymerase II transcription regulatory region sequence-specific DNA binding"/>
    <property type="evidence" value="ECO:0007669"/>
    <property type="project" value="TreeGrafter"/>
</dbReference>
<feature type="coiled-coil region" evidence="5">
    <location>
        <begin position="28"/>
        <end position="55"/>
    </location>
</feature>
<dbReference type="InterPro" id="IPR011598">
    <property type="entry name" value="bHLH_dom"/>
</dbReference>
<keyword evidence="5" id="KW-0175">Coiled coil</keyword>
<dbReference type="OrthoDB" id="752507at2759"/>
<accession>A0A7J0EZG2</accession>
<evidence type="ECO:0000313" key="7">
    <source>
        <dbReference type="EMBL" id="GFY91822.1"/>
    </source>
</evidence>
<comment type="subcellular location">
    <subcellularLocation>
        <location evidence="1">Nucleus</location>
    </subcellularLocation>
</comment>
<feature type="domain" description="BHLH" evidence="6">
    <location>
        <begin position="1"/>
        <end position="38"/>
    </location>
</feature>
<name>A0A7J0EZG2_9ERIC</name>
<comment type="caution">
    <text evidence="7">The sequence shown here is derived from an EMBL/GenBank/DDBJ whole genome shotgun (WGS) entry which is preliminary data.</text>
</comment>
<evidence type="ECO:0000256" key="1">
    <source>
        <dbReference type="ARBA" id="ARBA00004123"/>
    </source>
</evidence>
<dbReference type="EMBL" id="BJWL01000008">
    <property type="protein sequence ID" value="GFY91822.1"/>
    <property type="molecule type" value="Genomic_DNA"/>
</dbReference>
<gene>
    <name evidence="7" type="ORF">Acr_08g0002180</name>
</gene>
<evidence type="ECO:0000313" key="8">
    <source>
        <dbReference type="Proteomes" id="UP000585474"/>
    </source>
</evidence>
<keyword evidence="4" id="KW-0539">Nucleus</keyword>
<keyword evidence="3" id="KW-0804">Transcription</keyword>
<dbReference type="GO" id="GO:0046983">
    <property type="term" value="F:protein dimerization activity"/>
    <property type="evidence" value="ECO:0007669"/>
    <property type="project" value="InterPro"/>
</dbReference>
<keyword evidence="8" id="KW-1185">Reference proteome</keyword>
<reference evidence="7 8" key="1">
    <citation type="submission" date="2019-07" db="EMBL/GenBank/DDBJ databases">
        <title>De Novo Assembly of kiwifruit Actinidia rufa.</title>
        <authorList>
            <person name="Sugita-Konishi S."/>
            <person name="Sato K."/>
            <person name="Mori E."/>
            <person name="Abe Y."/>
            <person name="Kisaki G."/>
            <person name="Hamano K."/>
            <person name="Suezawa K."/>
            <person name="Otani M."/>
            <person name="Fukuda T."/>
            <person name="Manabe T."/>
            <person name="Gomi K."/>
            <person name="Tabuchi M."/>
            <person name="Akimitsu K."/>
            <person name="Kataoka I."/>
        </authorList>
    </citation>
    <scope>NUCLEOTIDE SEQUENCE [LARGE SCALE GENOMIC DNA]</scope>
    <source>
        <strain evidence="8">cv. Fuchu</strain>
    </source>
</reference>
<dbReference type="PROSITE" id="PS50888">
    <property type="entry name" value="BHLH"/>
    <property type="match status" value="1"/>
</dbReference>
<evidence type="ECO:0000256" key="5">
    <source>
        <dbReference type="SAM" id="Coils"/>
    </source>
</evidence>
<dbReference type="AlphaFoldDB" id="A0A7J0EZG2"/>
<dbReference type="PANTHER" id="PTHR13935:SF90">
    <property type="entry name" value="TRANSCRIPTION FACTOR BHLH162"/>
    <property type="match status" value="1"/>
</dbReference>
<dbReference type="Gene3D" id="4.10.280.10">
    <property type="entry name" value="Helix-loop-helix DNA-binding domain"/>
    <property type="match status" value="1"/>
</dbReference>
<dbReference type="Proteomes" id="UP000585474">
    <property type="component" value="Unassembled WGS sequence"/>
</dbReference>
<protein>
    <submittedName>
        <fullName evidence="7">Basic helix-loop-helix (BHLH) DNA-binding superfamily protein</fullName>
    </submittedName>
</protein>
<dbReference type="PANTHER" id="PTHR13935">
    <property type="entry name" value="ACHAETE-SCUTE TRANSCRIPTION FACTOR-RELATED"/>
    <property type="match status" value="1"/>
</dbReference>
<evidence type="ECO:0000256" key="2">
    <source>
        <dbReference type="ARBA" id="ARBA00023015"/>
    </source>
</evidence>
<dbReference type="GO" id="GO:0090575">
    <property type="term" value="C:RNA polymerase II transcription regulator complex"/>
    <property type="evidence" value="ECO:0007669"/>
    <property type="project" value="TreeGrafter"/>
</dbReference>
<keyword evidence="7" id="KW-0238">DNA-binding</keyword>